<organism evidence="2 3">
    <name type="scientific">Caerostris darwini</name>
    <dbReference type="NCBI Taxonomy" id="1538125"/>
    <lineage>
        <taxon>Eukaryota</taxon>
        <taxon>Metazoa</taxon>
        <taxon>Ecdysozoa</taxon>
        <taxon>Arthropoda</taxon>
        <taxon>Chelicerata</taxon>
        <taxon>Arachnida</taxon>
        <taxon>Araneae</taxon>
        <taxon>Araneomorphae</taxon>
        <taxon>Entelegynae</taxon>
        <taxon>Araneoidea</taxon>
        <taxon>Araneidae</taxon>
        <taxon>Caerostris</taxon>
    </lineage>
</organism>
<evidence type="ECO:0000313" key="2">
    <source>
        <dbReference type="EMBL" id="GIY35146.1"/>
    </source>
</evidence>
<comment type="caution">
    <text evidence="2">The sequence shown here is derived from an EMBL/GenBank/DDBJ whole genome shotgun (WGS) entry which is preliminary data.</text>
</comment>
<gene>
    <name evidence="2" type="ORF">CDAR_206991</name>
</gene>
<feature type="region of interest" description="Disordered" evidence="1">
    <location>
        <begin position="60"/>
        <end position="95"/>
    </location>
</feature>
<accession>A0AAV4SPG5</accession>
<reference evidence="2 3" key="1">
    <citation type="submission" date="2021-06" db="EMBL/GenBank/DDBJ databases">
        <title>Caerostris darwini draft genome.</title>
        <authorList>
            <person name="Kono N."/>
            <person name="Arakawa K."/>
        </authorList>
    </citation>
    <scope>NUCLEOTIDE SEQUENCE [LARGE SCALE GENOMIC DNA]</scope>
</reference>
<dbReference type="AlphaFoldDB" id="A0AAV4SPG5"/>
<evidence type="ECO:0000313" key="3">
    <source>
        <dbReference type="Proteomes" id="UP001054837"/>
    </source>
</evidence>
<feature type="compositionally biased region" description="Basic and acidic residues" evidence="1">
    <location>
        <begin position="71"/>
        <end position="91"/>
    </location>
</feature>
<keyword evidence="3" id="KW-1185">Reference proteome</keyword>
<sequence>MSSWRSIPLTQSYEERPLTEMVLLQRIQWAHGKTTDVLHTGKTFLFKICASAEEVKNSTLETCSNPRQPSRRCDGGQKQKQDSKEAERPKNESPLVFPVLSNMMSGYDTANDTCFCCLPSSVE</sequence>
<dbReference type="EMBL" id="BPLQ01008142">
    <property type="protein sequence ID" value="GIY35146.1"/>
    <property type="molecule type" value="Genomic_DNA"/>
</dbReference>
<protein>
    <submittedName>
        <fullName evidence="2">Uncharacterized protein</fullName>
    </submittedName>
</protein>
<dbReference type="Proteomes" id="UP001054837">
    <property type="component" value="Unassembled WGS sequence"/>
</dbReference>
<evidence type="ECO:0000256" key="1">
    <source>
        <dbReference type="SAM" id="MobiDB-lite"/>
    </source>
</evidence>
<name>A0AAV4SPG5_9ARAC</name>
<proteinExistence type="predicted"/>